<dbReference type="SUPFAM" id="SSF51182">
    <property type="entry name" value="RmlC-like cupins"/>
    <property type="match status" value="1"/>
</dbReference>
<dbReference type="InterPro" id="IPR051610">
    <property type="entry name" value="GPI/OXD"/>
</dbReference>
<dbReference type="InterPro" id="IPR011051">
    <property type="entry name" value="RmlC_Cupin_sf"/>
</dbReference>
<dbReference type="GO" id="GO:0046872">
    <property type="term" value="F:metal ion binding"/>
    <property type="evidence" value="ECO:0007669"/>
    <property type="project" value="UniProtKB-KW"/>
</dbReference>
<keyword evidence="4" id="KW-1185">Reference proteome</keyword>
<dbReference type="Proteomes" id="UP001156601">
    <property type="component" value="Unassembled WGS sequence"/>
</dbReference>
<proteinExistence type="predicted"/>
<dbReference type="InterPro" id="IPR013096">
    <property type="entry name" value="Cupin_2"/>
</dbReference>
<dbReference type="PANTHER" id="PTHR35848">
    <property type="entry name" value="OXALATE-BINDING PROTEIN"/>
    <property type="match status" value="1"/>
</dbReference>
<gene>
    <name evidence="3" type="ORF">GCM10007852_31340</name>
</gene>
<sequence length="111" mass="12773">MIQKDNAEHYKWGNNCDGWHLVKSREMSVIQERMPPGTFESRHYHEFSNQFFFVLSGEAELELNGIIHNLTSQQGLHVPKGMPHQIKNNGFNALEFIVTSVPISHGDRIEV</sequence>
<protein>
    <submittedName>
        <fullName evidence="3">Cupin</fullName>
    </submittedName>
</protein>
<keyword evidence="1" id="KW-0479">Metal-binding</keyword>
<feature type="domain" description="Cupin type-2" evidence="2">
    <location>
        <begin position="32"/>
        <end position="98"/>
    </location>
</feature>
<evidence type="ECO:0000259" key="2">
    <source>
        <dbReference type="Pfam" id="PF07883"/>
    </source>
</evidence>
<dbReference type="AlphaFoldDB" id="A0AA37WIU6"/>
<evidence type="ECO:0000256" key="1">
    <source>
        <dbReference type="ARBA" id="ARBA00022723"/>
    </source>
</evidence>
<evidence type="ECO:0000313" key="4">
    <source>
        <dbReference type="Proteomes" id="UP001156601"/>
    </source>
</evidence>
<comment type="caution">
    <text evidence="3">The sequence shown here is derived from an EMBL/GenBank/DDBJ whole genome shotgun (WGS) entry which is preliminary data.</text>
</comment>
<dbReference type="RefSeq" id="WP_284218626.1">
    <property type="nucleotide sequence ID" value="NZ_BSOT01000009.1"/>
</dbReference>
<dbReference type="EMBL" id="BSOT01000009">
    <property type="protein sequence ID" value="GLR72226.1"/>
    <property type="molecule type" value="Genomic_DNA"/>
</dbReference>
<organism evidence="3 4">
    <name type="scientific">Agaribacter marinus</name>
    <dbReference type="NCBI Taxonomy" id="1431249"/>
    <lineage>
        <taxon>Bacteria</taxon>
        <taxon>Pseudomonadati</taxon>
        <taxon>Pseudomonadota</taxon>
        <taxon>Gammaproteobacteria</taxon>
        <taxon>Alteromonadales</taxon>
        <taxon>Alteromonadaceae</taxon>
        <taxon>Agaribacter</taxon>
    </lineage>
</organism>
<accession>A0AA37WIU6</accession>
<reference evidence="3" key="2">
    <citation type="submission" date="2023-01" db="EMBL/GenBank/DDBJ databases">
        <title>Draft genome sequence of Agaribacter marinus strain NBRC 110023.</title>
        <authorList>
            <person name="Sun Q."/>
            <person name="Mori K."/>
        </authorList>
    </citation>
    <scope>NUCLEOTIDE SEQUENCE</scope>
    <source>
        <strain evidence="3">NBRC 110023</strain>
    </source>
</reference>
<dbReference type="Pfam" id="PF07883">
    <property type="entry name" value="Cupin_2"/>
    <property type="match status" value="1"/>
</dbReference>
<evidence type="ECO:0000313" key="3">
    <source>
        <dbReference type="EMBL" id="GLR72226.1"/>
    </source>
</evidence>
<dbReference type="PANTHER" id="PTHR35848:SF9">
    <property type="entry name" value="SLL1358 PROTEIN"/>
    <property type="match status" value="1"/>
</dbReference>
<reference evidence="3" key="1">
    <citation type="journal article" date="2014" name="Int. J. Syst. Evol. Microbiol.">
        <title>Complete genome sequence of Corynebacterium casei LMG S-19264T (=DSM 44701T), isolated from a smear-ripened cheese.</title>
        <authorList>
            <consortium name="US DOE Joint Genome Institute (JGI-PGF)"/>
            <person name="Walter F."/>
            <person name="Albersmeier A."/>
            <person name="Kalinowski J."/>
            <person name="Ruckert C."/>
        </authorList>
    </citation>
    <scope>NUCLEOTIDE SEQUENCE</scope>
    <source>
        <strain evidence="3">NBRC 110023</strain>
    </source>
</reference>
<dbReference type="InterPro" id="IPR014710">
    <property type="entry name" value="RmlC-like_jellyroll"/>
</dbReference>
<name>A0AA37WIU6_9ALTE</name>
<dbReference type="Gene3D" id="2.60.120.10">
    <property type="entry name" value="Jelly Rolls"/>
    <property type="match status" value="1"/>
</dbReference>